<protein>
    <submittedName>
        <fullName evidence="9">Cytochrome P450</fullName>
    </submittedName>
</protein>
<evidence type="ECO:0000256" key="4">
    <source>
        <dbReference type="ARBA" id="ARBA00022723"/>
    </source>
</evidence>
<dbReference type="Gene3D" id="1.10.630.10">
    <property type="entry name" value="Cytochrome P450"/>
    <property type="match status" value="1"/>
</dbReference>
<dbReference type="InterPro" id="IPR001128">
    <property type="entry name" value="Cyt_P450"/>
</dbReference>
<accession>A0A7K1UW72</accession>
<evidence type="ECO:0000256" key="2">
    <source>
        <dbReference type="ARBA" id="ARBA00010617"/>
    </source>
</evidence>
<evidence type="ECO:0000256" key="5">
    <source>
        <dbReference type="ARBA" id="ARBA00023002"/>
    </source>
</evidence>
<dbReference type="GO" id="GO:0004497">
    <property type="term" value="F:monooxygenase activity"/>
    <property type="evidence" value="ECO:0007669"/>
    <property type="project" value="UniProtKB-KW"/>
</dbReference>
<keyword evidence="5 8" id="KW-0560">Oxidoreductase</keyword>
<evidence type="ECO:0000256" key="7">
    <source>
        <dbReference type="ARBA" id="ARBA00023033"/>
    </source>
</evidence>
<keyword evidence="7 8" id="KW-0503">Monooxygenase</keyword>
<dbReference type="SUPFAM" id="SSF48264">
    <property type="entry name" value="Cytochrome P450"/>
    <property type="match status" value="1"/>
</dbReference>
<dbReference type="PRINTS" id="PR00385">
    <property type="entry name" value="P450"/>
</dbReference>
<keyword evidence="6 8" id="KW-0408">Iron</keyword>
<dbReference type="GO" id="GO:0020037">
    <property type="term" value="F:heme binding"/>
    <property type="evidence" value="ECO:0007669"/>
    <property type="project" value="InterPro"/>
</dbReference>
<dbReference type="Proteomes" id="UP000466794">
    <property type="component" value="Unassembled WGS sequence"/>
</dbReference>
<evidence type="ECO:0000313" key="10">
    <source>
        <dbReference type="Proteomes" id="UP000466794"/>
    </source>
</evidence>
<dbReference type="GO" id="GO:0016705">
    <property type="term" value="F:oxidoreductase activity, acting on paired donors, with incorporation or reduction of molecular oxygen"/>
    <property type="evidence" value="ECO:0007669"/>
    <property type="project" value="InterPro"/>
</dbReference>
<keyword evidence="4 8" id="KW-0479">Metal-binding</keyword>
<dbReference type="PROSITE" id="PS00086">
    <property type="entry name" value="CYTOCHROME_P450"/>
    <property type="match status" value="1"/>
</dbReference>
<dbReference type="InterPro" id="IPR002397">
    <property type="entry name" value="Cyt_P450_B"/>
</dbReference>
<evidence type="ECO:0000256" key="1">
    <source>
        <dbReference type="ARBA" id="ARBA00001971"/>
    </source>
</evidence>
<dbReference type="PRINTS" id="PR00359">
    <property type="entry name" value="BP450"/>
</dbReference>
<evidence type="ECO:0000256" key="6">
    <source>
        <dbReference type="ARBA" id="ARBA00023004"/>
    </source>
</evidence>
<dbReference type="CDD" id="cd11031">
    <property type="entry name" value="Cyp158A-like"/>
    <property type="match status" value="1"/>
</dbReference>
<comment type="caution">
    <text evidence="9">The sequence shown here is derived from an EMBL/GenBank/DDBJ whole genome shotgun (WGS) entry which is preliminary data.</text>
</comment>
<dbReference type="Pfam" id="PF00067">
    <property type="entry name" value="p450"/>
    <property type="match status" value="1"/>
</dbReference>
<comment type="cofactor">
    <cofactor evidence="1">
        <name>heme</name>
        <dbReference type="ChEBI" id="CHEBI:30413"/>
    </cofactor>
</comment>
<dbReference type="EMBL" id="WRPP01000002">
    <property type="protein sequence ID" value="MVU78557.1"/>
    <property type="molecule type" value="Genomic_DNA"/>
</dbReference>
<dbReference type="InterPro" id="IPR036396">
    <property type="entry name" value="Cyt_P450_sf"/>
</dbReference>
<name>A0A7K1UW72_9NOCA</name>
<comment type="similarity">
    <text evidence="2 8">Belongs to the cytochrome P450 family.</text>
</comment>
<proteinExistence type="inferred from homology"/>
<keyword evidence="3 8" id="KW-0349">Heme</keyword>
<evidence type="ECO:0000313" key="9">
    <source>
        <dbReference type="EMBL" id="MVU78557.1"/>
    </source>
</evidence>
<dbReference type="PANTHER" id="PTHR46696">
    <property type="entry name" value="P450, PUTATIVE (EUROFUNG)-RELATED"/>
    <property type="match status" value="1"/>
</dbReference>
<dbReference type="PANTHER" id="PTHR46696:SF1">
    <property type="entry name" value="CYTOCHROME P450 YJIB-RELATED"/>
    <property type="match status" value="1"/>
</dbReference>
<gene>
    <name evidence="9" type="ORF">GPX89_15035</name>
</gene>
<reference evidence="9 10" key="1">
    <citation type="submission" date="2019-12" db="EMBL/GenBank/DDBJ databases">
        <title>Nocardia sp. nov. ET3-3 isolated from soil.</title>
        <authorList>
            <person name="Kanchanasin P."/>
            <person name="Tanasupawat S."/>
            <person name="Yuki M."/>
            <person name="Kudo T."/>
        </authorList>
    </citation>
    <scope>NUCLEOTIDE SEQUENCE [LARGE SCALE GENOMIC DNA]</scope>
    <source>
        <strain evidence="9 10">ET3-3</strain>
    </source>
</reference>
<sequence length="378" mass="40805">MQSSPPSVCPVTGVVGSGVTPVTTPTGDPAWLATGYELVRELFTDPRLGRAHPQPETAARLGESAFSGGPIGNFDTELADHARMRALLAPHFTAKRMRELRPRVEQLTTELLDAMTAQGSPADLQAALALPLPLLVICELLGVPYADRNRFRDWVDAVGHVTDRAKVEAGVAELFAYCLHLVGEKRREPGDDVVSRLCAIADVTDDEIATHAMVLLFAGHETSAVQIGVGARMLLENPDQWRLLHERPTLVPSAVEELLRACDASSLPRYARAPMTVAGTEIPAGDLVLLGIASANHDTGVFTEPARVDVTRQQAAHFLFGYGPRYCLGAPLARIELQVAFGQLVARFPEMTLAVDPSTLTERDEVFTGGLTALPVRW</sequence>
<evidence type="ECO:0000256" key="3">
    <source>
        <dbReference type="ARBA" id="ARBA00022617"/>
    </source>
</evidence>
<dbReference type="GO" id="GO:0005506">
    <property type="term" value="F:iron ion binding"/>
    <property type="evidence" value="ECO:0007669"/>
    <property type="project" value="InterPro"/>
</dbReference>
<dbReference type="AlphaFoldDB" id="A0A7K1UW72"/>
<keyword evidence="10" id="KW-1185">Reference proteome</keyword>
<organism evidence="9 10">
    <name type="scientific">Nocardia terrae</name>
    <dbReference type="NCBI Taxonomy" id="2675851"/>
    <lineage>
        <taxon>Bacteria</taxon>
        <taxon>Bacillati</taxon>
        <taxon>Actinomycetota</taxon>
        <taxon>Actinomycetes</taxon>
        <taxon>Mycobacteriales</taxon>
        <taxon>Nocardiaceae</taxon>
        <taxon>Nocardia</taxon>
    </lineage>
</organism>
<dbReference type="FunFam" id="1.10.630.10:FF:000018">
    <property type="entry name" value="Cytochrome P450 monooxygenase"/>
    <property type="match status" value="1"/>
</dbReference>
<evidence type="ECO:0000256" key="8">
    <source>
        <dbReference type="RuleBase" id="RU000461"/>
    </source>
</evidence>
<dbReference type="RefSeq" id="WP_328601842.1">
    <property type="nucleotide sequence ID" value="NZ_WRPP01000002.1"/>
</dbReference>
<dbReference type="InterPro" id="IPR017972">
    <property type="entry name" value="Cyt_P450_CS"/>
</dbReference>